<dbReference type="HOGENOM" id="CLU_028023_0_0_3"/>
<dbReference type="Pfam" id="PF12831">
    <property type="entry name" value="FAD_oxidored"/>
    <property type="match status" value="2"/>
</dbReference>
<dbReference type="InterPro" id="IPR036188">
    <property type="entry name" value="FAD/NAD-bd_sf"/>
</dbReference>
<dbReference type="OrthoDB" id="615715at2"/>
<evidence type="ECO:0000313" key="2">
    <source>
        <dbReference type="EMBL" id="AGY58933.1"/>
    </source>
</evidence>
<dbReference type="eggNOG" id="COG0644">
    <property type="taxonomic scope" value="Bacteria"/>
</dbReference>
<evidence type="ECO:0000313" key="3">
    <source>
        <dbReference type="Proteomes" id="UP000017396"/>
    </source>
</evidence>
<dbReference type="PANTHER" id="PTHR42716:SF1">
    <property type="entry name" value="SLL0471 PROTEIN"/>
    <property type="match status" value="1"/>
</dbReference>
<dbReference type="RefSeq" id="WP_023174140.1">
    <property type="nucleotide sequence ID" value="NC_022600.1"/>
</dbReference>
<accession>U5QJ94</accession>
<keyword evidence="2" id="KW-0670">Pyruvate</keyword>
<dbReference type="Gene3D" id="3.50.50.60">
    <property type="entry name" value="FAD/NAD(P)-binding domain"/>
    <property type="match status" value="1"/>
</dbReference>
<feature type="signal peptide" evidence="1">
    <location>
        <begin position="1"/>
        <end position="18"/>
    </location>
</feature>
<dbReference type="GO" id="GO:0008734">
    <property type="term" value="F:L-aspartate oxidase activity"/>
    <property type="evidence" value="ECO:0007669"/>
    <property type="project" value="InterPro"/>
</dbReference>
<dbReference type="Proteomes" id="UP000017396">
    <property type="component" value="Chromosome"/>
</dbReference>
<evidence type="ECO:0000256" key="1">
    <source>
        <dbReference type="SAM" id="SignalP"/>
    </source>
</evidence>
<proteinExistence type="predicted"/>
<sequence length="628" mass="69661">MKRALPWLLAGGSAFVLAVSAAAQSLPVSIVECDLFIAGGGLGGVAAAIEALGLGKKVCMSEITDWLGGQASQQGVSALDERPLQRSDNGQLFPRGYSQFRAAIRSRYKGERNPGRCWVSELCFSPQIGAEVLRERLAPFVATGQLVLLTDTVVKDLDVAASRIEAVTTITHVPKDPATGVNSRPLSQFLLDWYDPAPSALFDKRLTRFVPPAARKGHSVEWMVIDATETGELLPLAGVPYRLGTDRQNRWEPDASPEGEDPYCIQGFTYPFVMEQTAQPQAHTPPPNYDSPYNGGYYSYEKPQFSFASIFTYRRIWGAVDGTGVGALSDGDQSMQNWTFGNDWRLSTGATNLIFTESQLRERRQLLKGQWQGGLRPEALQRAEEHALGYFYWLVAGQSDSQLRKVDPNYQKPLYPNYRFLRGALTPMGTDHGLSRYPYIREGRRLVGRPSIAYPFGFTIYQTDISRARQDPILNPGRPFIYLDAVGISQYPIDFHGCIVDENFDPSPFEAKEAPAPSFPYQLPLRALIPQKIDNLLAGNKNIATSHITNGSYRVHPIEWAIGAAAGNTAAFALERDWIPARIVAGVDRLDYAADRELRALQRQIVERGNPIAYPGTTIFDTKWADYK</sequence>
<keyword evidence="1" id="KW-0732">Signal</keyword>
<dbReference type="KEGG" id="glj:GKIL_2687"/>
<dbReference type="AlphaFoldDB" id="U5QJ94"/>
<dbReference type="PANTHER" id="PTHR42716">
    <property type="entry name" value="L-ASPARTATE OXIDASE"/>
    <property type="match status" value="1"/>
</dbReference>
<organism evidence="2 3">
    <name type="scientific">Gloeobacter kilaueensis (strain ATCC BAA-2537 / CCAP 1431/1 / ULC 316 / JS1)</name>
    <dbReference type="NCBI Taxonomy" id="1183438"/>
    <lineage>
        <taxon>Bacteria</taxon>
        <taxon>Bacillati</taxon>
        <taxon>Cyanobacteriota</taxon>
        <taxon>Cyanophyceae</taxon>
        <taxon>Gloeobacterales</taxon>
        <taxon>Gloeobacteraceae</taxon>
        <taxon>Gloeobacter</taxon>
    </lineage>
</organism>
<dbReference type="PATRIC" id="fig|1183438.3.peg.2645"/>
<protein>
    <submittedName>
        <fullName evidence="2">Pyruvate/2-oxoglutarate dehydrogenase complex, dihydrolipoamide dehydrogenase (E3) component,-related enzyme</fullName>
    </submittedName>
</protein>
<gene>
    <name evidence="2" type="ORF">GKIL_2687</name>
</gene>
<reference evidence="2 3" key="1">
    <citation type="journal article" date="2013" name="PLoS ONE">
        <title>Cultivation and Complete Genome Sequencing of Gloeobacter kilaueensis sp. nov., from a Lava Cave in Kilauea Caldera, Hawai'i.</title>
        <authorList>
            <person name="Saw J.H."/>
            <person name="Schatz M."/>
            <person name="Brown M.V."/>
            <person name="Kunkel D.D."/>
            <person name="Foster J.S."/>
            <person name="Shick H."/>
            <person name="Christensen S."/>
            <person name="Hou S."/>
            <person name="Wan X."/>
            <person name="Donachie S.P."/>
        </authorList>
    </citation>
    <scope>NUCLEOTIDE SEQUENCE [LARGE SCALE GENOMIC DNA]</scope>
    <source>
        <strain evidence="3">JS</strain>
    </source>
</reference>
<keyword evidence="3" id="KW-1185">Reference proteome</keyword>
<dbReference type="STRING" id="1183438.GKIL_2687"/>
<feature type="chain" id="PRO_5004663775" evidence="1">
    <location>
        <begin position="19"/>
        <end position="628"/>
    </location>
</feature>
<dbReference type="GO" id="GO:0009435">
    <property type="term" value="P:NAD+ biosynthetic process"/>
    <property type="evidence" value="ECO:0007669"/>
    <property type="project" value="InterPro"/>
</dbReference>
<dbReference type="SUPFAM" id="SSF51905">
    <property type="entry name" value="FAD/NAD(P)-binding domain"/>
    <property type="match status" value="1"/>
</dbReference>
<name>U5QJ94_GLOK1</name>
<dbReference type="InterPro" id="IPR005288">
    <property type="entry name" value="NadB"/>
</dbReference>
<dbReference type="EMBL" id="CP003587">
    <property type="protein sequence ID" value="AGY58933.1"/>
    <property type="molecule type" value="Genomic_DNA"/>
</dbReference>